<evidence type="ECO:0000256" key="4">
    <source>
        <dbReference type="ARBA" id="ARBA00022989"/>
    </source>
</evidence>
<protein>
    <submittedName>
        <fullName evidence="7">Geranylgeranylglycerol-phosphate geranylgeranyltransferase</fullName>
    </submittedName>
</protein>
<feature type="transmembrane region" description="Helical" evidence="6">
    <location>
        <begin position="116"/>
        <end position="133"/>
    </location>
</feature>
<dbReference type="CDD" id="cd13961">
    <property type="entry name" value="PT_UbiA_DGGGPS"/>
    <property type="match status" value="1"/>
</dbReference>
<organism evidence="7 8">
    <name type="scientific">Mesonia sediminis</name>
    <dbReference type="NCBI Taxonomy" id="1703946"/>
    <lineage>
        <taxon>Bacteria</taxon>
        <taxon>Pseudomonadati</taxon>
        <taxon>Bacteroidota</taxon>
        <taxon>Flavobacteriia</taxon>
        <taxon>Flavobacteriales</taxon>
        <taxon>Flavobacteriaceae</taxon>
        <taxon>Mesonia</taxon>
    </lineage>
</organism>
<feature type="transmembrane region" description="Helical" evidence="6">
    <location>
        <begin position="287"/>
        <end position="306"/>
    </location>
</feature>
<dbReference type="InterPro" id="IPR050475">
    <property type="entry name" value="Prenyltransferase_related"/>
</dbReference>
<evidence type="ECO:0000256" key="5">
    <source>
        <dbReference type="ARBA" id="ARBA00023136"/>
    </source>
</evidence>
<dbReference type="Proteomes" id="UP001597357">
    <property type="component" value="Unassembled WGS sequence"/>
</dbReference>
<evidence type="ECO:0000256" key="6">
    <source>
        <dbReference type="SAM" id="Phobius"/>
    </source>
</evidence>
<proteinExistence type="predicted"/>
<feature type="transmembrane region" description="Helical" evidence="6">
    <location>
        <begin position="91"/>
        <end position="110"/>
    </location>
</feature>
<keyword evidence="5 6" id="KW-0472">Membrane</keyword>
<comment type="caution">
    <text evidence="7">The sequence shown here is derived from an EMBL/GenBank/DDBJ whole genome shotgun (WGS) entry which is preliminary data.</text>
</comment>
<name>A0ABW5SBS3_9FLAO</name>
<dbReference type="InterPro" id="IPR044878">
    <property type="entry name" value="UbiA_sf"/>
</dbReference>
<evidence type="ECO:0000313" key="7">
    <source>
        <dbReference type="EMBL" id="MFD2697044.1"/>
    </source>
</evidence>
<comment type="subcellular location">
    <subcellularLocation>
        <location evidence="1">Membrane</location>
        <topology evidence="1">Multi-pass membrane protein</topology>
    </subcellularLocation>
</comment>
<dbReference type="RefSeq" id="WP_379044181.1">
    <property type="nucleotide sequence ID" value="NZ_JBHULZ010000023.1"/>
</dbReference>
<dbReference type="PANTHER" id="PTHR42723:SF1">
    <property type="entry name" value="CHLOROPHYLL SYNTHASE, CHLOROPLASTIC"/>
    <property type="match status" value="1"/>
</dbReference>
<reference evidence="8" key="1">
    <citation type="journal article" date="2019" name="Int. J. Syst. Evol. Microbiol.">
        <title>The Global Catalogue of Microorganisms (GCM) 10K type strain sequencing project: providing services to taxonomists for standard genome sequencing and annotation.</title>
        <authorList>
            <consortium name="The Broad Institute Genomics Platform"/>
            <consortium name="The Broad Institute Genome Sequencing Center for Infectious Disease"/>
            <person name="Wu L."/>
            <person name="Ma J."/>
        </authorList>
    </citation>
    <scope>NUCLEOTIDE SEQUENCE [LARGE SCALE GENOMIC DNA]</scope>
    <source>
        <strain evidence="8">KCTC 42255</strain>
    </source>
</reference>
<accession>A0ABW5SBS3</accession>
<evidence type="ECO:0000256" key="1">
    <source>
        <dbReference type="ARBA" id="ARBA00004141"/>
    </source>
</evidence>
<sequence length="309" mass="34546">MPIKAFFNLIRWPNLLLIASCLFIIKFSLFSIEAYPVAITLNWFGYSLLIASSVFIAAAGNIINDIQDVVADKVNKPKRVIVGRLISEKTAFNWFLLFNVLGILLGFYLANLIGKPIFTMLFIGSSGLLYLYATTLKSYLLIGNILISALVALVFILPAIFDLMPAITPQNQSLQKFFFSILTDYAVFAFVVNLIREIVKDQEDIAGDHKMKFKTLPLVLGKQRTNIILFALGCLAVVGLVYYVLTYFYENTLVLTYSLIGLVLPLLLFVVKVPSANSKKDFRQLSLLLKITMSLGVLSLLLYGFIHSS</sequence>
<gene>
    <name evidence="7" type="ORF">ACFSQ0_03495</name>
</gene>
<feature type="transmembrane region" description="Helical" evidence="6">
    <location>
        <begin position="12"/>
        <end position="32"/>
    </location>
</feature>
<keyword evidence="3 6" id="KW-0812">Transmembrane</keyword>
<dbReference type="Pfam" id="PF01040">
    <property type="entry name" value="UbiA"/>
    <property type="match status" value="1"/>
</dbReference>
<dbReference type="Gene3D" id="1.20.120.1780">
    <property type="entry name" value="UbiA prenyltransferase"/>
    <property type="match status" value="1"/>
</dbReference>
<dbReference type="NCBIfam" id="NF009512">
    <property type="entry name" value="PRK12872.1-1"/>
    <property type="match status" value="1"/>
</dbReference>
<dbReference type="Gene3D" id="1.10.357.140">
    <property type="entry name" value="UbiA prenyltransferase"/>
    <property type="match status" value="1"/>
</dbReference>
<evidence type="ECO:0000313" key="8">
    <source>
        <dbReference type="Proteomes" id="UP001597357"/>
    </source>
</evidence>
<keyword evidence="2" id="KW-1003">Cell membrane</keyword>
<dbReference type="PANTHER" id="PTHR42723">
    <property type="entry name" value="CHLOROPHYLL SYNTHASE"/>
    <property type="match status" value="1"/>
</dbReference>
<feature type="transmembrane region" description="Helical" evidence="6">
    <location>
        <begin position="44"/>
        <end position="63"/>
    </location>
</feature>
<feature type="transmembrane region" description="Helical" evidence="6">
    <location>
        <begin position="140"/>
        <end position="161"/>
    </location>
</feature>
<dbReference type="EMBL" id="JBHULZ010000023">
    <property type="protein sequence ID" value="MFD2697044.1"/>
    <property type="molecule type" value="Genomic_DNA"/>
</dbReference>
<feature type="transmembrane region" description="Helical" evidence="6">
    <location>
        <begin position="227"/>
        <end position="249"/>
    </location>
</feature>
<keyword evidence="4 6" id="KW-1133">Transmembrane helix</keyword>
<evidence type="ECO:0000256" key="3">
    <source>
        <dbReference type="ARBA" id="ARBA00022692"/>
    </source>
</evidence>
<keyword evidence="8" id="KW-1185">Reference proteome</keyword>
<dbReference type="InterPro" id="IPR000537">
    <property type="entry name" value="UbiA_prenyltransferase"/>
</dbReference>
<evidence type="ECO:0000256" key="2">
    <source>
        <dbReference type="ARBA" id="ARBA00022475"/>
    </source>
</evidence>
<feature type="transmembrane region" description="Helical" evidence="6">
    <location>
        <begin position="177"/>
        <end position="195"/>
    </location>
</feature>
<feature type="transmembrane region" description="Helical" evidence="6">
    <location>
        <begin position="255"/>
        <end position="275"/>
    </location>
</feature>